<dbReference type="Proteomes" id="UP000554235">
    <property type="component" value="Unassembled WGS sequence"/>
</dbReference>
<dbReference type="OrthoDB" id="5378435at2759"/>
<feature type="compositionally biased region" description="Acidic residues" evidence="1">
    <location>
        <begin position="335"/>
        <end position="359"/>
    </location>
</feature>
<dbReference type="EMBL" id="JAADYS010001529">
    <property type="protein sequence ID" value="KAF4462481.1"/>
    <property type="molecule type" value="Genomic_DNA"/>
</dbReference>
<feature type="region of interest" description="Disordered" evidence="1">
    <location>
        <begin position="100"/>
        <end position="129"/>
    </location>
</feature>
<sequence>MMHPLFGVQPAGSLPVAYPHDAMLDDHTRQMACSQASRRFSRGSNGQRSGGSMRVVKPTSANNSPRSSGVMARRKTLMNDGNSQRRRQQALDQLSLFYETEQQQPPPRSSRPVSWHPSSYGQQPHAQAQQPMYSFTSANMYADQQDVCANYPHLSPMMTSTSCDTSPLAFSSLSLPYQATGNMPYYPYQEAGIGQQSPAASGVDARQLATETSTSNEANHDSTAYGNGWDWNTFIMHGFNSTTPPTPEALPQAQLSQPAVSEDIPYQALEEPLEEEGEILVGMGLYDTPDKFEEDPQLNNYRSTVSSLLGSTFRGHEPRGKGLKLEETWEPPKSDDDDDDDDDDDEEEETDQDAANDAA</sequence>
<evidence type="ECO:0000313" key="3">
    <source>
        <dbReference type="Proteomes" id="UP000554235"/>
    </source>
</evidence>
<feature type="compositionally biased region" description="Polar residues" evidence="1">
    <location>
        <begin position="120"/>
        <end position="129"/>
    </location>
</feature>
<feature type="compositionally biased region" description="Basic and acidic residues" evidence="1">
    <location>
        <begin position="314"/>
        <end position="334"/>
    </location>
</feature>
<feature type="compositionally biased region" description="Low complexity" evidence="1">
    <location>
        <begin position="110"/>
        <end position="119"/>
    </location>
</feature>
<keyword evidence="3" id="KW-1185">Reference proteome</keyword>
<dbReference type="AlphaFoldDB" id="A0A8H4PAR7"/>
<comment type="caution">
    <text evidence="2">The sequence shown here is derived from an EMBL/GenBank/DDBJ whole genome shotgun (WGS) entry which is preliminary data.</text>
</comment>
<evidence type="ECO:0000313" key="2">
    <source>
        <dbReference type="EMBL" id="KAF4462481.1"/>
    </source>
</evidence>
<feature type="region of interest" description="Disordered" evidence="1">
    <location>
        <begin position="31"/>
        <end position="72"/>
    </location>
</feature>
<protein>
    <submittedName>
        <fullName evidence="2">Uncharacterized protein</fullName>
    </submittedName>
</protein>
<reference evidence="2 3" key="1">
    <citation type="submission" date="2020-01" db="EMBL/GenBank/DDBJ databases">
        <title>Identification and distribution of gene clusters putatively required for synthesis of sphingolipid metabolism inhibitors in phylogenetically diverse species of the filamentous fungus Fusarium.</title>
        <authorList>
            <person name="Kim H.-S."/>
            <person name="Busman M."/>
            <person name="Brown D.W."/>
            <person name="Divon H."/>
            <person name="Uhlig S."/>
            <person name="Proctor R.H."/>
        </authorList>
    </citation>
    <scope>NUCLEOTIDE SEQUENCE [LARGE SCALE GENOMIC DNA]</scope>
    <source>
        <strain evidence="2 3">NRRL 20459</strain>
    </source>
</reference>
<name>A0A8H4PAR7_9HYPO</name>
<organism evidence="2 3">
    <name type="scientific">Fusarium albosuccineum</name>
    <dbReference type="NCBI Taxonomy" id="1237068"/>
    <lineage>
        <taxon>Eukaryota</taxon>
        <taxon>Fungi</taxon>
        <taxon>Dikarya</taxon>
        <taxon>Ascomycota</taxon>
        <taxon>Pezizomycotina</taxon>
        <taxon>Sordariomycetes</taxon>
        <taxon>Hypocreomycetidae</taxon>
        <taxon>Hypocreales</taxon>
        <taxon>Nectriaceae</taxon>
        <taxon>Fusarium</taxon>
        <taxon>Fusarium decemcellulare species complex</taxon>
    </lineage>
</organism>
<accession>A0A8H4PAR7</accession>
<feature type="compositionally biased region" description="Low complexity" evidence="1">
    <location>
        <begin position="42"/>
        <end position="54"/>
    </location>
</feature>
<evidence type="ECO:0000256" key="1">
    <source>
        <dbReference type="SAM" id="MobiDB-lite"/>
    </source>
</evidence>
<gene>
    <name evidence="2" type="ORF">FALBO_10702</name>
</gene>
<feature type="region of interest" description="Disordered" evidence="1">
    <location>
        <begin position="309"/>
        <end position="359"/>
    </location>
</feature>
<proteinExistence type="predicted"/>